<dbReference type="EMBL" id="CP002049">
    <property type="protein sequence ID" value="ADI13186.1"/>
    <property type="molecule type" value="Genomic_DNA"/>
</dbReference>
<dbReference type="InterPro" id="IPR006121">
    <property type="entry name" value="HMA_dom"/>
</dbReference>
<evidence type="ECO:0000313" key="8">
    <source>
        <dbReference type="Proteomes" id="UP000000379"/>
    </source>
</evidence>
<feature type="transmembrane region" description="Helical" evidence="5">
    <location>
        <begin position="119"/>
        <end position="137"/>
    </location>
</feature>
<protein>
    <submittedName>
        <fullName evidence="7">Cation efflux protein</fullName>
    </submittedName>
</protein>
<keyword evidence="8" id="KW-1185">Reference proteome</keyword>
<dbReference type="PANTHER" id="PTHR11562">
    <property type="entry name" value="CATION EFFLUX PROTEIN/ ZINC TRANSPORTER"/>
    <property type="match status" value="1"/>
</dbReference>
<dbReference type="InterPro" id="IPR036163">
    <property type="entry name" value="HMA_dom_sf"/>
</dbReference>
<dbReference type="STRING" id="649638.Trad_0043"/>
<dbReference type="Gene3D" id="1.20.1510.10">
    <property type="entry name" value="Cation efflux protein transmembrane domain"/>
    <property type="match status" value="1"/>
</dbReference>
<dbReference type="HOGENOM" id="CLU_072749_0_0_0"/>
<sequence length="262" mass="28360">MDRSLFQVPKMDCAAEENLVRMQLDGMAAVKSLDFDLSARKVTVYHEGGLGEIENALVQLGLGSKLVETGETDEAAPETAQQRRLLWVVLLINFSFFVLEMTTGFISGSMGLVADSLDMLADALVYGLSLLAVGATVARKKNVARYSGYFQATLAVLGFVEVLRRFFGVEALPDFRTMIVVSVLALIANGVCLYLLQRSKDREAHMQASMIFTSNDVIINLGVITAGVLGLWLGSGIPDLVIGAIVFVIVTLGAVRILRLAR</sequence>
<keyword evidence="3 5" id="KW-1133">Transmembrane helix</keyword>
<comment type="subcellular location">
    <subcellularLocation>
        <location evidence="1">Membrane</location>
        <topology evidence="1">Multi-pass membrane protein</topology>
    </subcellularLocation>
</comment>
<organism evidence="7 8">
    <name type="scientific">Truepera radiovictrix (strain DSM 17093 / CIP 108686 / LMG 22925 / RQ-24)</name>
    <dbReference type="NCBI Taxonomy" id="649638"/>
    <lineage>
        <taxon>Bacteria</taxon>
        <taxon>Thermotogati</taxon>
        <taxon>Deinococcota</taxon>
        <taxon>Deinococci</taxon>
        <taxon>Trueperales</taxon>
        <taxon>Trueperaceae</taxon>
        <taxon>Truepera</taxon>
    </lineage>
</organism>
<feature type="transmembrane region" description="Helical" evidence="5">
    <location>
        <begin position="240"/>
        <end position="258"/>
    </location>
</feature>
<dbReference type="GO" id="GO:0005385">
    <property type="term" value="F:zinc ion transmembrane transporter activity"/>
    <property type="evidence" value="ECO:0007669"/>
    <property type="project" value="TreeGrafter"/>
</dbReference>
<evidence type="ECO:0000256" key="3">
    <source>
        <dbReference type="ARBA" id="ARBA00022989"/>
    </source>
</evidence>
<feature type="domain" description="Cation efflux protein transmembrane" evidence="6">
    <location>
        <begin position="86"/>
        <end position="259"/>
    </location>
</feature>
<evidence type="ECO:0000256" key="2">
    <source>
        <dbReference type="ARBA" id="ARBA00022692"/>
    </source>
</evidence>
<dbReference type="Gene3D" id="3.30.70.100">
    <property type="match status" value="1"/>
</dbReference>
<feature type="transmembrane region" description="Helical" evidence="5">
    <location>
        <begin position="149"/>
        <end position="167"/>
    </location>
</feature>
<feature type="transmembrane region" description="Helical" evidence="5">
    <location>
        <begin position="85"/>
        <end position="107"/>
    </location>
</feature>
<dbReference type="Proteomes" id="UP000000379">
    <property type="component" value="Chromosome"/>
</dbReference>
<keyword evidence="2 5" id="KW-0812">Transmembrane</keyword>
<evidence type="ECO:0000256" key="1">
    <source>
        <dbReference type="ARBA" id="ARBA00004141"/>
    </source>
</evidence>
<accession>D7CX62</accession>
<reference evidence="7 8" key="2">
    <citation type="journal article" date="2011" name="Stand. Genomic Sci.">
        <title>Complete genome sequence of Truepera radiovictrix type strain (RQ-24).</title>
        <authorList>
            <person name="Ivanova N."/>
            <person name="Rohde C."/>
            <person name="Munk C."/>
            <person name="Nolan M."/>
            <person name="Lucas S."/>
            <person name="Del Rio T.G."/>
            <person name="Tice H."/>
            <person name="Deshpande S."/>
            <person name="Cheng J.F."/>
            <person name="Tapia R."/>
            <person name="Han C."/>
            <person name="Goodwin L."/>
            <person name="Pitluck S."/>
            <person name="Liolios K."/>
            <person name="Mavromatis K."/>
            <person name="Mikhailova N."/>
            <person name="Pati A."/>
            <person name="Chen A."/>
            <person name="Palaniappan K."/>
            <person name="Land M."/>
            <person name="Hauser L."/>
            <person name="Chang Y.J."/>
            <person name="Jeffries C.D."/>
            <person name="Brambilla E."/>
            <person name="Rohde M."/>
            <person name="Goker M."/>
            <person name="Tindall B.J."/>
            <person name="Woyke T."/>
            <person name="Bristow J."/>
            <person name="Eisen J.A."/>
            <person name="Markowitz V."/>
            <person name="Hugenholtz P."/>
            <person name="Kyrpides N.C."/>
            <person name="Klenk H.P."/>
            <person name="Lapidus A."/>
        </authorList>
    </citation>
    <scope>NUCLEOTIDE SEQUENCE [LARGE SCALE GENOMIC DNA]</scope>
    <source>
        <strain evidence="8">DSM 17093 / CIP 108686 / LMG 22925 / RQ-24</strain>
    </source>
</reference>
<keyword evidence="4 5" id="KW-0472">Membrane</keyword>
<dbReference type="InterPro" id="IPR027469">
    <property type="entry name" value="Cation_efflux_TMD_sf"/>
</dbReference>
<feature type="transmembrane region" description="Helical" evidence="5">
    <location>
        <begin position="217"/>
        <end position="234"/>
    </location>
</feature>
<dbReference type="SUPFAM" id="SSF161111">
    <property type="entry name" value="Cation efflux protein transmembrane domain-like"/>
    <property type="match status" value="1"/>
</dbReference>
<dbReference type="OrthoDB" id="9799649at2"/>
<evidence type="ECO:0000256" key="5">
    <source>
        <dbReference type="SAM" id="Phobius"/>
    </source>
</evidence>
<reference evidence="8" key="1">
    <citation type="submission" date="2010-05" db="EMBL/GenBank/DDBJ databases">
        <title>The complete genome of Truepera radiovictris DSM 17093.</title>
        <authorList>
            <consortium name="US DOE Joint Genome Institute (JGI-PGF)"/>
            <person name="Lucas S."/>
            <person name="Copeland A."/>
            <person name="Lapidus A."/>
            <person name="Glavina del Rio T."/>
            <person name="Dalin E."/>
            <person name="Tice H."/>
            <person name="Bruce D."/>
            <person name="Goodwin L."/>
            <person name="Pitluck S."/>
            <person name="Kyrpides N."/>
            <person name="Mavromatis K."/>
            <person name="Ovchinnikova G."/>
            <person name="Munk A.C."/>
            <person name="Detter J.C."/>
            <person name="Han C."/>
            <person name="Tapia R."/>
            <person name="Land M."/>
            <person name="Hauser L."/>
            <person name="Markowitz V."/>
            <person name="Cheng J.-F."/>
            <person name="Hugenholtz P."/>
            <person name="Woyke T."/>
            <person name="Wu D."/>
            <person name="Tindall B."/>
            <person name="Pomrenke H.G."/>
            <person name="Brambilla E."/>
            <person name="Klenk H.-P."/>
            <person name="Eisen J.A."/>
        </authorList>
    </citation>
    <scope>NUCLEOTIDE SEQUENCE [LARGE SCALE GENOMIC DNA]</scope>
    <source>
        <strain evidence="8">DSM 17093 / CIP 108686 / LMG 22925 / RQ-24</strain>
    </source>
</reference>
<dbReference type="Pfam" id="PF01545">
    <property type="entry name" value="Cation_efflux"/>
    <property type="match status" value="1"/>
</dbReference>
<dbReference type="GO" id="GO:0005886">
    <property type="term" value="C:plasma membrane"/>
    <property type="evidence" value="ECO:0007669"/>
    <property type="project" value="TreeGrafter"/>
</dbReference>
<dbReference type="InterPro" id="IPR058533">
    <property type="entry name" value="Cation_efflux_TM"/>
</dbReference>
<dbReference type="eggNOG" id="COG1230">
    <property type="taxonomic scope" value="Bacteria"/>
</dbReference>
<feature type="transmembrane region" description="Helical" evidence="5">
    <location>
        <begin position="179"/>
        <end position="196"/>
    </location>
</feature>
<dbReference type="eggNOG" id="COG2608">
    <property type="taxonomic scope" value="Bacteria"/>
</dbReference>
<proteinExistence type="predicted"/>
<dbReference type="AlphaFoldDB" id="D7CX62"/>
<gene>
    <name evidence="7" type="ordered locus">Trad_0043</name>
</gene>
<evidence type="ECO:0000313" key="7">
    <source>
        <dbReference type="EMBL" id="ADI13186.1"/>
    </source>
</evidence>
<dbReference type="InterPro" id="IPR050681">
    <property type="entry name" value="CDF/SLC30A"/>
</dbReference>
<dbReference type="SUPFAM" id="SSF55008">
    <property type="entry name" value="HMA, heavy metal-associated domain"/>
    <property type="match status" value="1"/>
</dbReference>
<dbReference type="CDD" id="cd00371">
    <property type="entry name" value="HMA"/>
    <property type="match status" value="1"/>
</dbReference>
<dbReference type="RefSeq" id="WP_013176566.1">
    <property type="nucleotide sequence ID" value="NC_014221.1"/>
</dbReference>
<dbReference type="GO" id="GO:0046872">
    <property type="term" value="F:metal ion binding"/>
    <property type="evidence" value="ECO:0007669"/>
    <property type="project" value="InterPro"/>
</dbReference>
<dbReference type="KEGG" id="tra:Trad_0043"/>
<dbReference type="PANTHER" id="PTHR11562:SF17">
    <property type="entry name" value="RE54080P-RELATED"/>
    <property type="match status" value="1"/>
</dbReference>
<name>D7CX62_TRURR</name>
<evidence type="ECO:0000259" key="6">
    <source>
        <dbReference type="Pfam" id="PF01545"/>
    </source>
</evidence>
<evidence type="ECO:0000256" key="4">
    <source>
        <dbReference type="ARBA" id="ARBA00023136"/>
    </source>
</evidence>